<dbReference type="InterPro" id="IPR012312">
    <property type="entry name" value="Hemerythrin-like"/>
</dbReference>
<organism evidence="3 4">
    <name type="scientific">Ideonella lacteola</name>
    <dbReference type="NCBI Taxonomy" id="2984193"/>
    <lineage>
        <taxon>Bacteria</taxon>
        <taxon>Pseudomonadati</taxon>
        <taxon>Pseudomonadota</taxon>
        <taxon>Betaproteobacteria</taxon>
        <taxon>Burkholderiales</taxon>
        <taxon>Sphaerotilaceae</taxon>
        <taxon>Ideonella</taxon>
    </lineage>
</organism>
<reference evidence="3 4" key="1">
    <citation type="submission" date="2024-04" db="EMBL/GenBank/DDBJ databases">
        <title>Novel species of the genus Ideonella isolated from streams.</title>
        <authorList>
            <person name="Lu H."/>
        </authorList>
    </citation>
    <scope>NUCLEOTIDE SEQUENCE [LARGE SCALE GENOMIC DNA]</scope>
    <source>
        <strain evidence="3 4">DXS29W</strain>
    </source>
</reference>
<dbReference type="Pfam" id="PF01814">
    <property type="entry name" value="Hemerythrin"/>
    <property type="match status" value="1"/>
</dbReference>
<evidence type="ECO:0000256" key="1">
    <source>
        <dbReference type="SAM" id="MobiDB-lite"/>
    </source>
</evidence>
<sequence length="207" mass="23746">MPHHPHSRASTAARSHIIELLQDDHRRLKRAYREFQRLDADRDGSLCESIVRRTLQEMRVHAQLEDELIYPLMRPIVSDPERVDEAEVEHEVMTLLIAQLEHANAADDKFSARFAVLCEYLLHHIKEEEGELFPQLKRATLDWESVCDEFTGRREALLAAEARDPLSTMPDAPPTDETGLLLSSHRPAHHPARYPAHESGSITSRKI</sequence>
<feature type="domain" description="Hemerythrin-like" evidence="2">
    <location>
        <begin position="16"/>
        <end position="136"/>
    </location>
</feature>
<gene>
    <name evidence="3" type="ORF">AACH06_01355</name>
</gene>
<dbReference type="RefSeq" id="WP_341423790.1">
    <property type="nucleotide sequence ID" value="NZ_JBBUTG010000001.1"/>
</dbReference>
<accession>A0ABU9BHM7</accession>
<keyword evidence="4" id="KW-1185">Reference proteome</keyword>
<protein>
    <submittedName>
        <fullName evidence="3">Hemerythrin domain-containing protein</fullName>
    </submittedName>
</protein>
<dbReference type="EMBL" id="JBBUTG010000001">
    <property type="protein sequence ID" value="MEK8029453.1"/>
    <property type="molecule type" value="Genomic_DNA"/>
</dbReference>
<evidence type="ECO:0000313" key="3">
    <source>
        <dbReference type="EMBL" id="MEK8029453.1"/>
    </source>
</evidence>
<proteinExistence type="predicted"/>
<dbReference type="PANTHER" id="PTHR35585">
    <property type="entry name" value="HHE DOMAIN PROTEIN (AFU_ORTHOLOGUE AFUA_4G00730)"/>
    <property type="match status" value="1"/>
</dbReference>
<evidence type="ECO:0000259" key="2">
    <source>
        <dbReference type="Pfam" id="PF01814"/>
    </source>
</evidence>
<evidence type="ECO:0000313" key="4">
    <source>
        <dbReference type="Proteomes" id="UP001371218"/>
    </source>
</evidence>
<dbReference type="Gene3D" id="1.20.120.520">
    <property type="entry name" value="nmb1532 protein domain like"/>
    <property type="match status" value="1"/>
</dbReference>
<comment type="caution">
    <text evidence="3">The sequence shown here is derived from an EMBL/GenBank/DDBJ whole genome shotgun (WGS) entry which is preliminary data.</text>
</comment>
<name>A0ABU9BHM7_9BURK</name>
<dbReference type="CDD" id="cd12108">
    <property type="entry name" value="Hr-like"/>
    <property type="match status" value="1"/>
</dbReference>
<dbReference type="Proteomes" id="UP001371218">
    <property type="component" value="Unassembled WGS sequence"/>
</dbReference>
<feature type="region of interest" description="Disordered" evidence="1">
    <location>
        <begin position="165"/>
        <end position="207"/>
    </location>
</feature>
<dbReference type="PANTHER" id="PTHR35585:SF1">
    <property type="entry name" value="HHE DOMAIN PROTEIN (AFU_ORTHOLOGUE AFUA_4G00730)"/>
    <property type="match status" value="1"/>
</dbReference>